<dbReference type="GO" id="GO:0050918">
    <property type="term" value="P:positive chemotaxis"/>
    <property type="evidence" value="ECO:0007669"/>
    <property type="project" value="TreeGrafter"/>
</dbReference>
<keyword evidence="13" id="KW-0969">Cilium</keyword>
<evidence type="ECO:0000256" key="3">
    <source>
        <dbReference type="ARBA" id="ARBA00011049"/>
    </source>
</evidence>
<name>A0A1T4M674_TREPO</name>
<dbReference type="PIRSF" id="PIRSF002888">
    <property type="entry name" value="FliM"/>
    <property type="match status" value="1"/>
</dbReference>
<keyword evidence="13" id="KW-0966">Cell projection</keyword>
<evidence type="ECO:0000256" key="7">
    <source>
        <dbReference type="ARBA" id="ARBA00022779"/>
    </source>
</evidence>
<evidence type="ECO:0000256" key="2">
    <source>
        <dbReference type="ARBA" id="ARBA00004202"/>
    </source>
</evidence>
<reference evidence="13 14" key="1">
    <citation type="submission" date="2017-02" db="EMBL/GenBank/DDBJ databases">
        <authorList>
            <person name="Peterson S.W."/>
        </authorList>
    </citation>
    <scope>NUCLEOTIDE SEQUENCE [LARGE SCALE GENOMIC DNA]</scope>
    <source>
        <strain evidence="13 14">ATCC BAA-908</strain>
    </source>
</reference>
<dbReference type="Gene3D" id="2.30.330.10">
    <property type="entry name" value="SpoA-like"/>
    <property type="match status" value="1"/>
</dbReference>
<evidence type="ECO:0000256" key="1">
    <source>
        <dbReference type="ARBA" id="ARBA00004117"/>
    </source>
</evidence>
<dbReference type="EMBL" id="FUWG01000014">
    <property type="protein sequence ID" value="SJZ62499.1"/>
    <property type="molecule type" value="Genomic_DNA"/>
</dbReference>
<keyword evidence="14" id="KW-1185">Reference proteome</keyword>
<keyword evidence="5" id="KW-1003">Cell membrane</keyword>
<keyword evidence="9" id="KW-0975">Bacterial flagellum</keyword>
<evidence type="ECO:0000256" key="11">
    <source>
        <dbReference type="NCBIfam" id="TIGR01397"/>
    </source>
</evidence>
<evidence type="ECO:0000256" key="4">
    <source>
        <dbReference type="ARBA" id="ARBA00021898"/>
    </source>
</evidence>
<comment type="similarity">
    <text evidence="3">Belongs to the FliM family.</text>
</comment>
<evidence type="ECO:0000256" key="8">
    <source>
        <dbReference type="ARBA" id="ARBA00023136"/>
    </source>
</evidence>
<evidence type="ECO:0000256" key="5">
    <source>
        <dbReference type="ARBA" id="ARBA00022475"/>
    </source>
</evidence>
<dbReference type="CDD" id="cd17908">
    <property type="entry name" value="FliM"/>
    <property type="match status" value="1"/>
</dbReference>
<dbReference type="OrthoDB" id="9806941at2"/>
<keyword evidence="8" id="KW-0472">Membrane</keyword>
<dbReference type="Pfam" id="PF01052">
    <property type="entry name" value="FliMN_C"/>
    <property type="match status" value="1"/>
</dbReference>
<dbReference type="InterPro" id="IPR028976">
    <property type="entry name" value="CheC-like_sf"/>
</dbReference>
<organism evidence="13 14">
    <name type="scientific">Treponema porcinum</name>
    <dbReference type="NCBI Taxonomy" id="261392"/>
    <lineage>
        <taxon>Bacteria</taxon>
        <taxon>Pseudomonadati</taxon>
        <taxon>Spirochaetota</taxon>
        <taxon>Spirochaetia</taxon>
        <taxon>Spirochaetales</taxon>
        <taxon>Treponemataceae</taxon>
        <taxon>Treponema</taxon>
    </lineage>
</organism>
<dbReference type="GO" id="GO:0071978">
    <property type="term" value="P:bacterial-type flagellum-dependent swarming motility"/>
    <property type="evidence" value="ECO:0007669"/>
    <property type="project" value="TreeGrafter"/>
</dbReference>
<keyword evidence="13" id="KW-0282">Flagellum</keyword>
<feature type="domain" description="Flagellar motor switch protein FliN-like C-terminal" evidence="12">
    <location>
        <begin position="257"/>
        <end position="328"/>
    </location>
</feature>
<dbReference type="Pfam" id="PF02154">
    <property type="entry name" value="FliM"/>
    <property type="match status" value="1"/>
</dbReference>
<dbReference type="PANTHER" id="PTHR30034">
    <property type="entry name" value="FLAGELLAR MOTOR SWITCH PROTEIN FLIM"/>
    <property type="match status" value="1"/>
</dbReference>
<evidence type="ECO:0000256" key="9">
    <source>
        <dbReference type="ARBA" id="ARBA00023143"/>
    </source>
</evidence>
<dbReference type="SUPFAM" id="SSF103039">
    <property type="entry name" value="CheC-like"/>
    <property type="match status" value="1"/>
</dbReference>
<dbReference type="Proteomes" id="UP000190423">
    <property type="component" value="Unassembled WGS sequence"/>
</dbReference>
<dbReference type="InterPro" id="IPR001689">
    <property type="entry name" value="Flag_FliM"/>
</dbReference>
<dbReference type="RefSeq" id="WP_078933762.1">
    <property type="nucleotide sequence ID" value="NZ_FUWG01000014.1"/>
</dbReference>
<dbReference type="STRING" id="261392.SAMN02745149_01860"/>
<dbReference type="PANTHER" id="PTHR30034:SF6">
    <property type="entry name" value="YOP PROTEINS TRANSLOCATION PROTEIN Q"/>
    <property type="match status" value="1"/>
</dbReference>
<dbReference type="GeneID" id="78317141"/>
<evidence type="ECO:0000259" key="12">
    <source>
        <dbReference type="Pfam" id="PF01052"/>
    </source>
</evidence>
<proteinExistence type="inferred from homology"/>
<dbReference type="InterPro" id="IPR001543">
    <property type="entry name" value="FliN-like_C"/>
</dbReference>
<protein>
    <recommendedName>
        <fullName evidence="4 11">Flagellar motor switch protein FliM</fullName>
    </recommendedName>
</protein>
<dbReference type="InterPro" id="IPR036429">
    <property type="entry name" value="SpoA-like_sf"/>
</dbReference>
<keyword evidence="6" id="KW-0145">Chemotaxis</keyword>
<sequence length="347" mass="38637">MNEVLSQDEIDQLLTAISSGDSETDEFKPVSDTRKIKIYDFKRPDKFSKEQLRTVSNMHETFARLTTTSLSAQLRSLVHVHVASVDQLTYEEFIRSIPSPTTLAVVNMDPLKGNAVLEIDPSITFCMIDRLFGGRGVTANNKNNKSRDLTDIEQSVMEGIIVRVLANMREAWTQVIDLRPRLGQIETNPQFAQIVPPSEMVVLITLETKVGDEEGMLNFCIPYLTIEPIISKLSSQYWFSSVRRSSTTQYLGTLKEKLASVDMDVVAEVGSINIPVRDVLSLRTGDIVRLSNTKVGDPLVLSVGNKKKFYCQPGVVGKKMAVQITGKLEDVTADDFEELSVEGDDSL</sequence>
<evidence type="ECO:0000313" key="13">
    <source>
        <dbReference type="EMBL" id="SJZ62499.1"/>
    </source>
</evidence>
<dbReference type="GO" id="GO:0009425">
    <property type="term" value="C:bacterial-type flagellum basal body"/>
    <property type="evidence" value="ECO:0007669"/>
    <property type="project" value="UniProtKB-SubCell"/>
</dbReference>
<dbReference type="AlphaFoldDB" id="A0A1T4M674"/>
<comment type="subcellular location">
    <subcellularLocation>
        <location evidence="1">Bacterial flagellum basal body</location>
    </subcellularLocation>
    <subcellularLocation>
        <location evidence="2">Cell membrane</location>
        <topology evidence="2">Peripheral membrane protein</topology>
    </subcellularLocation>
</comment>
<dbReference type="PRINTS" id="PR00955">
    <property type="entry name" value="FLGMOTORFLIM"/>
</dbReference>
<accession>A0A1T4M674</accession>
<gene>
    <name evidence="13" type="ORF">SAMN02745149_01860</name>
</gene>
<evidence type="ECO:0000256" key="10">
    <source>
        <dbReference type="ARBA" id="ARBA00025044"/>
    </source>
</evidence>
<evidence type="ECO:0000313" key="14">
    <source>
        <dbReference type="Proteomes" id="UP000190423"/>
    </source>
</evidence>
<dbReference type="GO" id="GO:0003774">
    <property type="term" value="F:cytoskeletal motor activity"/>
    <property type="evidence" value="ECO:0007669"/>
    <property type="project" value="InterPro"/>
</dbReference>
<keyword evidence="7" id="KW-0283">Flagellar rotation</keyword>
<dbReference type="NCBIfam" id="TIGR01397">
    <property type="entry name" value="fliM_switch"/>
    <property type="match status" value="1"/>
</dbReference>
<evidence type="ECO:0000256" key="6">
    <source>
        <dbReference type="ARBA" id="ARBA00022500"/>
    </source>
</evidence>
<dbReference type="GO" id="GO:0005886">
    <property type="term" value="C:plasma membrane"/>
    <property type="evidence" value="ECO:0007669"/>
    <property type="project" value="UniProtKB-SubCell"/>
</dbReference>
<dbReference type="SUPFAM" id="SSF101801">
    <property type="entry name" value="Surface presentation of antigens (SPOA)"/>
    <property type="match status" value="1"/>
</dbReference>
<dbReference type="Gene3D" id="3.40.1550.10">
    <property type="entry name" value="CheC-like"/>
    <property type="match status" value="1"/>
</dbReference>
<comment type="function">
    <text evidence="10">FliM is one of three proteins (FliG, FliN, FliM) that forms the rotor-mounted switch complex (C ring), located at the base of the basal body. This complex interacts with the CheY and CheZ chemotaxis proteins, in addition to contacting components of the motor that determine the direction of flagellar rotation.</text>
</comment>